<comment type="caution">
    <text evidence="2">The sequence shown here is derived from an EMBL/GenBank/DDBJ whole genome shotgun (WGS) entry which is preliminary data.</text>
</comment>
<sequence length="169" mass="18247">MVFPPRGPGNFFQSGMQPNNFMFPQQAVNQMPQGGIQGLIQRFLQPGSSITGGAANSVGGMGGITNTLNNVQQVLKMVESTAPVIKQYGPMVKNLPAMYKMMKAFKDLESTEGDEEESSTKESSAKESSSQDDLDSIFESTDESLSLESSVQPVKRRSGNGQSTPKLFI</sequence>
<evidence type="ECO:0000313" key="2">
    <source>
        <dbReference type="EMBL" id="MFD2045808.1"/>
    </source>
</evidence>
<gene>
    <name evidence="2" type="primary">vrrA</name>
    <name evidence="2" type="ORF">ACFSJF_16145</name>
</gene>
<name>A0ABW4W4T8_9BACI</name>
<dbReference type="InterPro" id="IPR025571">
    <property type="entry name" value="YqfQ"/>
</dbReference>
<proteinExistence type="predicted"/>
<dbReference type="EMBL" id="JBHUHQ010000021">
    <property type="protein sequence ID" value="MFD2045808.1"/>
    <property type="molecule type" value="Genomic_DNA"/>
</dbReference>
<dbReference type="RefSeq" id="WP_377557266.1">
    <property type="nucleotide sequence ID" value="NZ_JBHUHQ010000021.1"/>
</dbReference>
<feature type="compositionally biased region" description="Polar residues" evidence="1">
    <location>
        <begin position="159"/>
        <end position="169"/>
    </location>
</feature>
<dbReference type="Pfam" id="PF14181">
    <property type="entry name" value="YqfQ"/>
    <property type="match status" value="1"/>
</dbReference>
<organism evidence="2 3">
    <name type="scientific">Ornithinibacillus salinisoli</name>
    <dbReference type="NCBI Taxonomy" id="1848459"/>
    <lineage>
        <taxon>Bacteria</taxon>
        <taxon>Bacillati</taxon>
        <taxon>Bacillota</taxon>
        <taxon>Bacilli</taxon>
        <taxon>Bacillales</taxon>
        <taxon>Bacillaceae</taxon>
        <taxon>Ornithinibacillus</taxon>
    </lineage>
</organism>
<keyword evidence="3" id="KW-1185">Reference proteome</keyword>
<reference evidence="3" key="1">
    <citation type="journal article" date="2019" name="Int. J. Syst. Evol. Microbiol.">
        <title>The Global Catalogue of Microorganisms (GCM) 10K type strain sequencing project: providing services to taxonomists for standard genome sequencing and annotation.</title>
        <authorList>
            <consortium name="The Broad Institute Genomics Platform"/>
            <consortium name="The Broad Institute Genome Sequencing Center for Infectious Disease"/>
            <person name="Wu L."/>
            <person name="Ma J."/>
        </authorList>
    </citation>
    <scope>NUCLEOTIDE SEQUENCE [LARGE SCALE GENOMIC DNA]</scope>
    <source>
        <strain evidence="3">R28</strain>
    </source>
</reference>
<evidence type="ECO:0000313" key="3">
    <source>
        <dbReference type="Proteomes" id="UP001597383"/>
    </source>
</evidence>
<protein>
    <submittedName>
        <fullName evidence="2">VrrA/YqfQ family protein</fullName>
    </submittedName>
</protein>
<accession>A0ABW4W4T8</accession>
<feature type="compositionally biased region" description="Acidic residues" evidence="1">
    <location>
        <begin position="130"/>
        <end position="142"/>
    </location>
</feature>
<feature type="region of interest" description="Disordered" evidence="1">
    <location>
        <begin position="108"/>
        <end position="169"/>
    </location>
</feature>
<evidence type="ECO:0000256" key="1">
    <source>
        <dbReference type="SAM" id="MobiDB-lite"/>
    </source>
</evidence>
<dbReference type="Proteomes" id="UP001597383">
    <property type="component" value="Unassembled WGS sequence"/>
</dbReference>